<keyword evidence="4" id="KW-1185">Reference proteome</keyword>
<dbReference type="InterPro" id="IPR009589">
    <property type="entry name" value="PH_YyaB-like"/>
</dbReference>
<proteinExistence type="predicted"/>
<dbReference type="RefSeq" id="WP_215064378.1">
    <property type="nucleotide sequence ID" value="NZ_BSKO01000001.1"/>
</dbReference>
<dbReference type="Pfam" id="PF06713">
    <property type="entry name" value="bPH_4"/>
    <property type="match status" value="1"/>
</dbReference>
<evidence type="ECO:0000313" key="3">
    <source>
        <dbReference type="EMBL" id="GLO67959.1"/>
    </source>
</evidence>
<evidence type="ECO:0000256" key="1">
    <source>
        <dbReference type="SAM" id="Phobius"/>
    </source>
</evidence>
<feature type="domain" description="Uncharacterized protein YyaB-like PH" evidence="2">
    <location>
        <begin position="56"/>
        <end position="129"/>
    </location>
</feature>
<comment type="caution">
    <text evidence="3">The sequence shown here is derived from an EMBL/GenBank/DDBJ whole genome shotgun (WGS) entry which is preliminary data.</text>
</comment>
<keyword evidence="1" id="KW-0812">Transmembrane</keyword>
<keyword evidence="1" id="KW-1133">Transmembrane helix</keyword>
<feature type="transmembrane region" description="Helical" evidence="1">
    <location>
        <begin position="9"/>
        <end position="30"/>
    </location>
</feature>
<feature type="transmembrane region" description="Helical" evidence="1">
    <location>
        <begin position="36"/>
        <end position="56"/>
    </location>
</feature>
<keyword evidence="1" id="KW-0472">Membrane</keyword>
<dbReference type="Proteomes" id="UP001275436">
    <property type="component" value="Unassembled WGS sequence"/>
</dbReference>
<reference evidence="3 4" key="1">
    <citation type="submission" date="2023-02" db="EMBL/GenBank/DDBJ databases">
        <title>Oceanobacillus kimchii IFOP_LL358 isolated form Alexandrium catenella lab strain.</title>
        <authorList>
            <person name="Gajardo G."/>
            <person name="Ueki S."/>
            <person name="Maruyama F."/>
        </authorList>
    </citation>
    <scope>NUCLEOTIDE SEQUENCE [LARGE SCALE GENOMIC DNA]</scope>
    <source>
        <strain evidence="3 4">IFOP_LL358</strain>
    </source>
</reference>
<protein>
    <recommendedName>
        <fullName evidence="2">Uncharacterized protein YyaB-like PH domain-containing protein</fullName>
    </recommendedName>
</protein>
<accession>A0ABQ5TMB4</accession>
<sequence length="136" mass="15976">MVFASRKDIWIGVMIWAFIILFIWILYQCLFVDLDILGITLMGVMIYLLGSIWFNTRYKIDNDTLRISFGPIKQSIDINEIKSIRNTKNLFVGPCLSIHRVEIMYGNYKVTQISPRDIQRLMKELEKNNPDIQVNT</sequence>
<name>A0ABQ5TMB4_9BACI</name>
<evidence type="ECO:0000313" key="4">
    <source>
        <dbReference type="Proteomes" id="UP001275436"/>
    </source>
</evidence>
<gene>
    <name evidence="3" type="ORF">MACH08_37430</name>
</gene>
<dbReference type="EMBL" id="BSKO01000001">
    <property type="protein sequence ID" value="GLO67959.1"/>
    <property type="molecule type" value="Genomic_DNA"/>
</dbReference>
<organism evidence="3 4">
    <name type="scientific">Oceanobacillus kimchii</name>
    <dbReference type="NCBI Taxonomy" id="746691"/>
    <lineage>
        <taxon>Bacteria</taxon>
        <taxon>Bacillati</taxon>
        <taxon>Bacillota</taxon>
        <taxon>Bacilli</taxon>
        <taxon>Bacillales</taxon>
        <taxon>Bacillaceae</taxon>
        <taxon>Oceanobacillus</taxon>
    </lineage>
</organism>
<evidence type="ECO:0000259" key="2">
    <source>
        <dbReference type="Pfam" id="PF06713"/>
    </source>
</evidence>